<gene>
    <name evidence="2" type="ORF">MEDL_53117</name>
</gene>
<keyword evidence="3" id="KW-1185">Reference proteome</keyword>
<dbReference type="Proteomes" id="UP000683360">
    <property type="component" value="Unassembled WGS sequence"/>
</dbReference>
<evidence type="ECO:0008006" key="4">
    <source>
        <dbReference type="Google" id="ProtNLM"/>
    </source>
</evidence>
<dbReference type="AlphaFoldDB" id="A0A8S3UBA5"/>
<evidence type="ECO:0000313" key="3">
    <source>
        <dbReference type="Proteomes" id="UP000683360"/>
    </source>
</evidence>
<evidence type="ECO:0000313" key="2">
    <source>
        <dbReference type="EMBL" id="CAG2240865.1"/>
    </source>
</evidence>
<evidence type="ECO:0000256" key="1">
    <source>
        <dbReference type="SAM" id="MobiDB-lite"/>
    </source>
</evidence>
<reference evidence="2" key="1">
    <citation type="submission" date="2021-03" db="EMBL/GenBank/DDBJ databases">
        <authorList>
            <person name="Bekaert M."/>
        </authorList>
    </citation>
    <scope>NUCLEOTIDE SEQUENCE</scope>
</reference>
<accession>A0A8S3UBA5</accession>
<dbReference type="EMBL" id="CAJPWZ010002576">
    <property type="protein sequence ID" value="CAG2240865.1"/>
    <property type="molecule type" value="Genomic_DNA"/>
</dbReference>
<feature type="region of interest" description="Disordered" evidence="1">
    <location>
        <begin position="274"/>
        <end position="296"/>
    </location>
</feature>
<protein>
    <recommendedName>
        <fullName evidence="4">B box-type domain-containing protein</fullName>
    </recommendedName>
</protein>
<proteinExistence type="predicted"/>
<organism evidence="2 3">
    <name type="scientific">Mytilus edulis</name>
    <name type="common">Blue mussel</name>
    <dbReference type="NCBI Taxonomy" id="6550"/>
    <lineage>
        <taxon>Eukaryota</taxon>
        <taxon>Metazoa</taxon>
        <taxon>Spiralia</taxon>
        <taxon>Lophotrochozoa</taxon>
        <taxon>Mollusca</taxon>
        <taxon>Bivalvia</taxon>
        <taxon>Autobranchia</taxon>
        <taxon>Pteriomorphia</taxon>
        <taxon>Mytilida</taxon>
        <taxon>Mytiloidea</taxon>
        <taxon>Mytilidae</taxon>
        <taxon>Mytilinae</taxon>
        <taxon>Mytilus</taxon>
    </lineage>
</organism>
<sequence>MLESNSSESNIFCAVKHLDAMHVSSEKQVNEINKDFATLSVHTLHPEVINYIDRFFQELNDKTKFKTEPVITGSTNDCKKSQIKVERALQSPPPRFQELMAGDESTFESFCFTEDNRIVVLESIRSRNQYREEIDTCLKIFDLQTNKSTEIKLSKPKDKLNLEIVAQFALKGENTINISLVMANVDLCQGCLRENEEEVADQWCNDCNEAVCRNCGHDQLICHECLSNNHRICNKILKIEEAAEGIKDSAAIKELKEGMTTFTNILEKTQIENEQQKSEIRTEKENAKDHINEFLE</sequence>
<comment type="caution">
    <text evidence="2">The sequence shown here is derived from an EMBL/GenBank/DDBJ whole genome shotgun (WGS) entry which is preliminary data.</text>
</comment>
<name>A0A8S3UBA5_MYTED</name>